<dbReference type="EMBL" id="JAAGVY010000011">
    <property type="protein sequence ID" value="NEN23450.1"/>
    <property type="molecule type" value="Genomic_DNA"/>
</dbReference>
<dbReference type="Proteomes" id="UP000486602">
    <property type="component" value="Unassembled WGS sequence"/>
</dbReference>
<dbReference type="RefSeq" id="WP_163284695.1">
    <property type="nucleotide sequence ID" value="NZ_JAAGVY010000011.1"/>
</dbReference>
<dbReference type="HAMAP" id="MF_01369_B">
    <property type="entry name" value="Ribosomal_uL23_B"/>
    <property type="match status" value="1"/>
</dbReference>
<keyword evidence="6" id="KW-1185">Reference proteome</keyword>
<evidence type="ECO:0000256" key="1">
    <source>
        <dbReference type="ARBA" id="ARBA00006700"/>
    </source>
</evidence>
<dbReference type="SUPFAM" id="SSF54189">
    <property type="entry name" value="Ribosomal proteins S24e, L23 and L15e"/>
    <property type="match status" value="1"/>
</dbReference>
<name>A0A7K3WP72_9FLAO</name>
<comment type="caution">
    <text evidence="5">The sequence shown here is derived from an EMBL/GenBank/DDBJ whole genome shotgun (WGS) entry which is preliminary data.</text>
</comment>
<dbReference type="GO" id="GO:0006412">
    <property type="term" value="P:translation"/>
    <property type="evidence" value="ECO:0007669"/>
    <property type="project" value="UniProtKB-UniRule"/>
</dbReference>
<accession>A0A7K3WP72</accession>
<dbReference type="InterPro" id="IPR012678">
    <property type="entry name" value="Ribosomal_uL23/eL15/eS24_sf"/>
</dbReference>
<dbReference type="AlphaFoldDB" id="A0A7K3WP72"/>
<evidence type="ECO:0000313" key="5">
    <source>
        <dbReference type="EMBL" id="NEN23450.1"/>
    </source>
</evidence>
<dbReference type="GO" id="GO:0005840">
    <property type="term" value="C:ribosome"/>
    <property type="evidence" value="ECO:0007669"/>
    <property type="project" value="UniProtKB-KW"/>
</dbReference>
<dbReference type="InterPro" id="IPR013025">
    <property type="entry name" value="Ribosomal_uL23-like"/>
</dbReference>
<proteinExistence type="inferred from homology"/>
<gene>
    <name evidence="4 5" type="primary">rplW</name>
    <name evidence="5" type="ORF">G3O08_08045</name>
</gene>
<keyword evidence="4" id="KW-0699">rRNA-binding</keyword>
<sequence length="97" mass="10872">MSQIVIKPIITEKMTATTEDMNRYGFIVKNDANKIQIKDAVEKLYGVNVEKVWTMRYAGKSKSRFTKTGLITGKSGAYKKAMISIADGETIDLYSNI</sequence>
<keyword evidence="3 4" id="KW-0687">Ribonucleoprotein</keyword>
<comment type="function">
    <text evidence="4">One of the early assembly proteins it binds 23S rRNA. One of the proteins that surrounds the polypeptide exit tunnel on the outside of the ribosome. Forms the main docking site for trigger factor binding to the ribosome.</text>
</comment>
<dbReference type="GO" id="GO:1990904">
    <property type="term" value="C:ribonucleoprotein complex"/>
    <property type="evidence" value="ECO:0007669"/>
    <property type="project" value="UniProtKB-KW"/>
</dbReference>
<evidence type="ECO:0000256" key="2">
    <source>
        <dbReference type="ARBA" id="ARBA00022980"/>
    </source>
</evidence>
<comment type="subunit">
    <text evidence="4">Part of the 50S ribosomal subunit. Contacts protein L29, and trigger factor when it is bound to the ribosome.</text>
</comment>
<dbReference type="InterPro" id="IPR012677">
    <property type="entry name" value="Nucleotide-bd_a/b_plait_sf"/>
</dbReference>
<evidence type="ECO:0000313" key="6">
    <source>
        <dbReference type="Proteomes" id="UP000486602"/>
    </source>
</evidence>
<dbReference type="Gene3D" id="3.30.70.330">
    <property type="match status" value="1"/>
</dbReference>
<dbReference type="NCBIfam" id="NF004363">
    <property type="entry name" value="PRK05738.2-4"/>
    <property type="match status" value="1"/>
</dbReference>
<comment type="similarity">
    <text evidence="1 4">Belongs to the universal ribosomal protein uL23 family.</text>
</comment>
<keyword evidence="4" id="KW-0694">RNA-binding</keyword>
<keyword evidence="2 4" id="KW-0689">Ribosomal protein</keyword>
<dbReference type="GO" id="GO:0003735">
    <property type="term" value="F:structural constituent of ribosome"/>
    <property type="evidence" value="ECO:0007669"/>
    <property type="project" value="InterPro"/>
</dbReference>
<evidence type="ECO:0000256" key="4">
    <source>
        <dbReference type="HAMAP-Rule" id="MF_01369"/>
    </source>
</evidence>
<protein>
    <recommendedName>
        <fullName evidence="4">Large ribosomal subunit protein uL23</fullName>
    </recommendedName>
</protein>
<dbReference type="GO" id="GO:0019843">
    <property type="term" value="F:rRNA binding"/>
    <property type="evidence" value="ECO:0007669"/>
    <property type="project" value="UniProtKB-UniRule"/>
</dbReference>
<dbReference type="Pfam" id="PF00276">
    <property type="entry name" value="Ribosomal_L23"/>
    <property type="match status" value="1"/>
</dbReference>
<organism evidence="5 6">
    <name type="scientific">Cryomorpha ignava</name>
    <dbReference type="NCBI Taxonomy" id="101383"/>
    <lineage>
        <taxon>Bacteria</taxon>
        <taxon>Pseudomonadati</taxon>
        <taxon>Bacteroidota</taxon>
        <taxon>Flavobacteriia</taxon>
        <taxon>Flavobacteriales</taxon>
        <taxon>Cryomorphaceae</taxon>
        <taxon>Cryomorpha</taxon>
    </lineage>
</organism>
<evidence type="ECO:0000256" key="3">
    <source>
        <dbReference type="ARBA" id="ARBA00023274"/>
    </source>
</evidence>
<reference evidence="5 6" key="1">
    <citation type="submission" date="2020-02" db="EMBL/GenBank/DDBJ databases">
        <title>Out from the shadows clarifying the taxonomy of the family Cryomorphaceae and related taxa by utilizing the GTDB taxonomic framework.</title>
        <authorList>
            <person name="Bowman J.P."/>
        </authorList>
    </citation>
    <scope>NUCLEOTIDE SEQUENCE [LARGE SCALE GENOMIC DNA]</scope>
    <source>
        <strain evidence="5 6">QSSC 1-22</strain>
    </source>
</reference>
<dbReference type="PANTHER" id="PTHR11620">
    <property type="entry name" value="60S RIBOSOMAL PROTEIN L23A"/>
    <property type="match status" value="1"/>
</dbReference>